<evidence type="ECO:0000256" key="3">
    <source>
        <dbReference type="ARBA" id="ARBA00011903"/>
    </source>
</evidence>
<comment type="catalytic activity">
    <reaction evidence="13">
        <text>L-tyrosyl-[protein] + ATP = O-phospho-L-tyrosyl-[protein] + ADP + H(+)</text>
        <dbReference type="Rhea" id="RHEA:10596"/>
        <dbReference type="Rhea" id="RHEA-COMP:10136"/>
        <dbReference type="Rhea" id="RHEA-COMP:20101"/>
        <dbReference type="ChEBI" id="CHEBI:15378"/>
        <dbReference type="ChEBI" id="CHEBI:30616"/>
        <dbReference type="ChEBI" id="CHEBI:46858"/>
        <dbReference type="ChEBI" id="CHEBI:61978"/>
        <dbReference type="ChEBI" id="CHEBI:456216"/>
        <dbReference type="EC" id="2.7.10.2"/>
    </reaction>
</comment>
<comment type="similarity">
    <text evidence="2">Belongs to the CpsD/CapB family.</text>
</comment>
<feature type="domain" description="AAA" evidence="14">
    <location>
        <begin position="58"/>
        <end position="174"/>
    </location>
</feature>
<dbReference type="NCBIfam" id="TIGR01007">
    <property type="entry name" value="eps_fam"/>
    <property type="match status" value="1"/>
</dbReference>
<keyword evidence="10" id="KW-0829">Tyrosine-protein kinase</keyword>
<sequence>MKHAKNFQQSSRNHLVALSEHDSIAAEQYRTIRSNIRFSFVDSPLQSLVVTSAGPSEGKSTTAANLAIVFANAGKRVLLVDGDLRRPTVAMTFDLPNVIGLSSLLIDQSRSYDDLIYKMSIDNLWILPSGPKPPNPSELLASNRMETIINELSDVFDLVIFDMPPVVNVSDAQIVAARVDGTIFVVRERKTPKKQALKAQELLKLAKANIVGVVYNGVSKNDKFDYYYY</sequence>
<protein>
    <recommendedName>
        <fullName evidence="4">Tyrosine-protein kinase CpsD</fullName>
        <ecNumber evidence="3">2.7.10.2</ecNumber>
    </recommendedName>
</protein>
<dbReference type="FunFam" id="3.40.50.300:FF:000527">
    <property type="entry name" value="Tyrosine-protein kinase etk"/>
    <property type="match status" value="1"/>
</dbReference>
<gene>
    <name evidence="15" type="primary">cap5B</name>
    <name evidence="15" type="ORF">Hs30E_04260</name>
</gene>
<evidence type="ECO:0000256" key="11">
    <source>
        <dbReference type="ARBA" id="ARBA00023169"/>
    </source>
</evidence>
<evidence type="ECO:0000256" key="2">
    <source>
        <dbReference type="ARBA" id="ARBA00007316"/>
    </source>
</evidence>
<dbReference type="GO" id="GO:0045227">
    <property type="term" value="P:capsule polysaccharide biosynthetic process"/>
    <property type="evidence" value="ECO:0007669"/>
    <property type="project" value="UniProtKB-UniPathway"/>
</dbReference>
<evidence type="ECO:0000256" key="6">
    <source>
        <dbReference type="ARBA" id="ARBA00022741"/>
    </source>
</evidence>
<evidence type="ECO:0000256" key="13">
    <source>
        <dbReference type="ARBA" id="ARBA00051245"/>
    </source>
</evidence>
<evidence type="ECO:0000256" key="1">
    <source>
        <dbReference type="ARBA" id="ARBA00005132"/>
    </source>
</evidence>
<keyword evidence="6" id="KW-0547">Nucleotide-binding</keyword>
<keyword evidence="5" id="KW-0808">Transferase</keyword>
<keyword evidence="11" id="KW-0270">Exopolysaccharide synthesis</keyword>
<evidence type="ECO:0000256" key="5">
    <source>
        <dbReference type="ARBA" id="ARBA00022679"/>
    </source>
</evidence>
<comment type="caution">
    <text evidence="15">The sequence shown here is derived from an EMBL/GenBank/DDBJ whole genome shotgun (WGS) entry which is preliminary data.</text>
</comment>
<keyword evidence="16" id="KW-1185">Reference proteome</keyword>
<keyword evidence="8" id="KW-0067">ATP-binding</keyword>
<dbReference type="GO" id="GO:0005524">
    <property type="term" value="F:ATP binding"/>
    <property type="evidence" value="ECO:0007669"/>
    <property type="project" value="UniProtKB-KW"/>
</dbReference>
<dbReference type="InterPro" id="IPR005702">
    <property type="entry name" value="Wzc-like_C"/>
</dbReference>
<evidence type="ECO:0000256" key="12">
    <source>
        <dbReference type="ARBA" id="ARBA00024964"/>
    </source>
</evidence>
<evidence type="ECO:0000256" key="9">
    <source>
        <dbReference type="ARBA" id="ARBA00022903"/>
    </source>
</evidence>
<accession>A0A6A0BB21</accession>
<comment type="function">
    <text evidence="12">Involved in the regulation of capsular polysaccharide biosynthesis. Autophosphorylation of CpsD attenuates its activity and reduces the level of encapsulation. May be part of a complex that directs the coordinated polymerization and export to the cell surface of the capsular polysaccharide.</text>
</comment>
<dbReference type="EC" id="2.7.10.2" evidence="3"/>
<evidence type="ECO:0000256" key="7">
    <source>
        <dbReference type="ARBA" id="ARBA00022777"/>
    </source>
</evidence>
<dbReference type="Pfam" id="PF13614">
    <property type="entry name" value="AAA_31"/>
    <property type="match status" value="1"/>
</dbReference>
<evidence type="ECO:0000256" key="4">
    <source>
        <dbReference type="ARBA" id="ARBA00019200"/>
    </source>
</evidence>
<dbReference type="InterPro" id="IPR025669">
    <property type="entry name" value="AAA_dom"/>
</dbReference>
<comment type="pathway">
    <text evidence="1">Capsule biogenesis; capsule polysaccharide biosynthesis.</text>
</comment>
<dbReference type="Gene3D" id="3.40.50.300">
    <property type="entry name" value="P-loop containing nucleotide triphosphate hydrolases"/>
    <property type="match status" value="1"/>
</dbReference>
<dbReference type="GO" id="GO:0004715">
    <property type="term" value="F:non-membrane spanning protein tyrosine kinase activity"/>
    <property type="evidence" value="ECO:0007669"/>
    <property type="project" value="UniProtKB-EC"/>
</dbReference>
<evidence type="ECO:0000256" key="10">
    <source>
        <dbReference type="ARBA" id="ARBA00023137"/>
    </source>
</evidence>
<dbReference type="EMBL" id="BLLI01000007">
    <property type="protein sequence ID" value="GFH41875.1"/>
    <property type="molecule type" value="Genomic_DNA"/>
</dbReference>
<dbReference type="CDD" id="cd05387">
    <property type="entry name" value="BY-kinase"/>
    <property type="match status" value="1"/>
</dbReference>
<dbReference type="InterPro" id="IPR027417">
    <property type="entry name" value="P-loop_NTPase"/>
</dbReference>
<proteinExistence type="inferred from homology"/>
<dbReference type="Proteomes" id="UP000480303">
    <property type="component" value="Unassembled WGS sequence"/>
</dbReference>
<dbReference type="GO" id="GO:0005886">
    <property type="term" value="C:plasma membrane"/>
    <property type="evidence" value="ECO:0007669"/>
    <property type="project" value="UniProtKB-ARBA"/>
</dbReference>
<organism evidence="15 16">
    <name type="scientific">Pseudolactococcus hodotermopsidis</name>
    <dbReference type="NCBI Taxonomy" id="2709157"/>
    <lineage>
        <taxon>Bacteria</taxon>
        <taxon>Bacillati</taxon>
        <taxon>Bacillota</taxon>
        <taxon>Bacilli</taxon>
        <taxon>Lactobacillales</taxon>
        <taxon>Streptococcaceae</taxon>
        <taxon>Pseudolactococcus</taxon>
    </lineage>
</organism>
<evidence type="ECO:0000259" key="14">
    <source>
        <dbReference type="Pfam" id="PF13614"/>
    </source>
</evidence>
<keyword evidence="7 15" id="KW-0418">Kinase</keyword>
<dbReference type="SUPFAM" id="SSF52540">
    <property type="entry name" value="P-loop containing nucleoside triphosphate hydrolases"/>
    <property type="match status" value="1"/>
</dbReference>
<reference evidence="15 16" key="1">
    <citation type="submission" date="2020-02" db="EMBL/GenBank/DDBJ databases">
        <title>Draft genome sequence of Lactococcus sp. Hs30E4-3.</title>
        <authorList>
            <person name="Noda S."/>
            <person name="Yuki M."/>
            <person name="Ohkuma M."/>
        </authorList>
    </citation>
    <scope>NUCLEOTIDE SEQUENCE [LARGE SCALE GENOMIC DNA]</scope>
    <source>
        <strain evidence="15 16">Hs30E4-3</strain>
    </source>
</reference>
<dbReference type="GO" id="GO:0042802">
    <property type="term" value="F:identical protein binding"/>
    <property type="evidence" value="ECO:0007669"/>
    <property type="project" value="UniProtKB-ARBA"/>
</dbReference>
<dbReference type="UniPathway" id="UPA00934"/>
<dbReference type="AlphaFoldDB" id="A0A6A0BB21"/>
<evidence type="ECO:0000313" key="15">
    <source>
        <dbReference type="EMBL" id="GFH41875.1"/>
    </source>
</evidence>
<dbReference type="InterPro" id="IPR050445">
    <property type="entry name" value="Bact_polysacc_biosynth/exp"/>
</dbReference>
<keyword evidence="9" id="KW-0972">Capsule biogenesis/degradation</keyword>
<dbReference type="PANTHER" id="PTHR32309">
    <property type="entry name" value="TYROSINE-PROTEIN KINASE"/>
    <property type="match status" value="1"/>
</dbReference>
<name>A0A6A0BB21_9LACT</name>
<evidence type="ECO:0000313" key="16">
    <source>
        <dbReference type="Proteomes" id="UP000480303"/>
    </source>
</evidence>
<evidence type="ECO:0000256" key="8">
    <source>
        <dbReference type="ARBA" id="ARBA00022840"/>
    </source>
</evidence>
<dbReference type="PANTHER" id="PTHR32309:SF13">
    <property type="entry name" value="FERRIC ENTEROBACTIN TRANSPORT PROTEIN FEPE"/>
    <property type="match status" value="1"/>
</dbReference>